<proteinExistence type="predicted"/>
<dbReference type="SUPFAM" id="SSF51658">
    <property type="entry name" value="Xylose isomerase-like"/>
    <property type="match status" value="1"/>
</dbReference>
<dbReference type="RefSeq" id="WP_153482180.1">
    <property type="nucleotide sequence ID" value="NZ_VWNA01000001.1"/>
</dbReference>
<dbReference type="GO" id="GO:0016853">
    <property type="term" value="F:isomerase activity"/>
    <property type="evidence" value="ECO:0007669"/>
    <property type="project" value="UniProtKB-KW"/>
</dbReference>
<keyword evidence="6" id="KW-1185">Reference proteome</keyword>
<keyword evidence="1" id="KW-0479">Metal-binding</keyword>
<evidence type="ECO:0000256" key="2">
    <source>
        <dbReference type="ARBA" id="ARBA00023211"/>
    </source>
</evidence>
<evidence type="ECO:0000313" key="5">
    <source>
        <dbReference type="EMBL" id="MQT13489.1"/>
    </source>
</evidence>
<protein>
    <submittedName>
        <fullName evidence="5">L-rhamnose catabolism isomerase</fullName>
    </submittedName>
</protein>
<organism evidence="5 6">
    <name type="scientific">Segnochrobactrum spirostomi</name>
    <dbReference type="NCBI Taxonomy" id="2608987"/>
    <lineage>
        <taxon>Bacteria</taxon>
        <taxon>Pseudomonadati</taxon>
        <taxon>Pseudomonadota</taxon>
        <taxon>Alphaproteobacteria</taxon>
        <taxon>Hyphomicrobiales</taxon>
        <taxon>Segnochrobactraceae</taxon>
        <taxon>Segnochrobactrum</taxon>
    </lineage>
</organism>
<dbReference type="EMBL" id="VWNA01000001">
    <property type="protein sequence ID" value="MQT13489.1"/>
    <property type="molecule type" value="Genomic_DNA"/>
</dbReference>
<comment type="caution">
    <text evidence="5">The sequence shown here is derived from an EMBL/GenBank/DDBJ whole genome shotgun (WGS) entry which is preliminary data.</text>
</comment>
<dbReference type="GO" id="GO:0046872">
    <property type="term" value="F:metal ion binding"/>
    <property type="evidence" value="ECO:0007669"/>
    <property type="project" value="UniProtKB-KW"/>
</dbReference>
<keyword evidence="3 5" id="KW-0413">Isomerase</keyword>
<dbReference type="InterPro" id="IPR013451">
    <property type="entry name" value="L_rhamnose_iso"/>
</dbReference>
<gene>
    <name evidence="5" type="primary">rhaI</name>
    <name evidence="5" type="ORF">F0357_12745</name>
</gene>
<dbReference type="InterPro" id="IPR013022">
    <property type="entry name" value="Xyl_isomerase-like_TIM-brl"/>
</dbReference>
<name>A0A6A7Y7J7_9HYPH</name>
<feature type="domain" description="Xylose isomerase-like TIM barrel" evidence="4">
    <location>
        <begin position="113"/>
        <end position="299"/>
    </location>
</feature>
<dbReference type="Pfam" id="PF01261">
    <property type="entry name" value="AP_endonuc_2"/>
    <property type="match status" value="1"/>
</dbReference>
<accession>A0A6A7Y7J7</accession>
<reference evidence="5 6" key="1">
    <citation type="submission" date="2019-09" db="EMBL/GenBank/DDBJ databases">
        <title>Segnochrobactrum spirostomi gen. nov., sp. nov., isolated from the ciliate Spirostomum cf. yagiui and description of a novel family, Segnochrobactraceae fam. nov. within the order Rhizobiales of the class Alphaproteobacteria.</title>
        <authorList>
            <person name="Akter S."/>
            <person name="Shazib S.U.A."/>
            <person name="Shin M.K."/>
        </authorList>
    </citation>
    <scope>NUCLEOTIDE SEQUENCE [LARGE SCALE GENOMIC DNA]</scope>
    <source>
        <strain evidence="5 6">Sp-1</strain>
    </source>
</reference>
<dbReference type="NCBIfam" id="TIGR02629">
    <property type="entry name" value="L_rham_iso_rhiz"/>
    <property type="match status" value="1"/>
</dbReference>
<dbReference type="AlphaFoldDB" id="A0A6A7Y7J7"/>
<evidence type="ECO:0000313" key="6">
    <source>
        <dbReference type="Proteomes" id="UP000332515"/>
    </source>
</evidence>
<dbReference type="Gene3D" id="3.20.20.150">
    <property type="entry name" value="Divalent-metal-dependent TIM barrel enzymes"/>
    <property type="match status" value="1"/>
</dbReference>
<evidence type="ECO:0000259" key="4">
    <source>
        <dbReference type="Pfam" id="PF01261"/>
    </source>
</evidence>
<dbReference type="PANTHER" id="PTHR30268">
    <property type="entry name" value="L-RHAMNOSE ISOMERASE"/>
    <property type="match status" value="1"/>
</dbReference>
<sequence>MSSGTPVATAQPIDADLIARENARLAATHEEDFAALGRQLSRRGLDIEAITAKVGGFGVAVPSWGVGTGGTRFARFPGVGEPRTVFDKLEDCAVVNTLGRATPTVSLHFPWDLIDDLSALKAHGDALGLGFDAINSNTFQDSPGQALSYKFGSLTHADPAVRAQAVAHNIACIEAGRALGSKALTVWIGDGSNFPGQASLSKAFDRYIEATAEIYAALPDDWRIFLEHKMYEPAFYSTVIQDWGSSLIAAESLGPKAFCLVDLGHHAPNVNIEMIVARLLHRKRLGGFHFNDSKYGDDDLDAGSIDPFRLFLVFNELVDAEARGAAFEPAYMIDQSHNVTDPIESLIGSGVEITRAYAQALLVDRGALAELQEKNDVYLAAQTLKRGFTTDVSPILAEARRRKGGAIDPVGVYRASGYRERKANERPAVAGGGGGIV</sequence>
<dbReference type="Proteomes" id="UP000332515">
    <property type="component" value="Unassembled WGS sequence"/>
</dbReference>
<keyword evidence="2" id="KW-0464">Manganese</keyword>
<evidence type="ECO:0000256" key="1">
    <source>
        <dbReference type="ARBA" id="ARBA00022723"/>
    </source>
</evidence>
<dbReference type="PANTHER" id="PTHR30268:SF0">
    <property type="entry name" value="L-RHAMNOSE ISOMERASE"/>
    <property type="match status" value="1"/>
</dbReference>
<evidence type="ECO:0000256" key="3">
    <source>
        <dbReference type="ARBA" id="ARBA00023235"/>
    </source>
</evidence>
<dbReference type="InterPro" id="IPR036237">
    <property type="entry name" value="Xyl_isomerase-like_sf"/>
</dbReference>
<dbReference type="InterPro" id="IPR050337">
    <property type="entry name" value="L-rhamnose_isomerase"/>
</dbReference>